<evidence type="ECO:0000256" key="5">
    <source>
        <dbReference type="ARBA" id="ARBA00023002"/>
    </source>
</evidence>
<comment type="cofactor">
    <cofactor evidence="7 8">
        <name>FMN</name>
        <dbReference type="ChEBI" id="CHEBI:58210"/>
    </cofactor>
    <text evidence="7 8">Binds 1 FMN per subunit.</text>
</comment>
<feature type="binding site" evidence="7 8">
    <location>
        <position position="88"/>
    </location>
    <ligand>
        <name>FMN</name>
        <dbReference type="ChEBI" id="CHEBI:58210"/>
    </ligand>
</feature>
<dbReference type="AlphaFoldDB" id="A0A7X1KC11"/>
<keyword evidence="6 7" id="KW-0664">Pyridoxine biosynthesis</keyword>
<comment type="function">
    <text evidence="7">Catalyzes the oxidation of either pyridoxine 5'-phosphate (PNP) or pyridoxamine 5'-phosphate (PMP) into pyridoxal 5'-phosphate (PLP).</text>
</comment>
<dbReference type="HAMAP" id="MF_01629">
    <property type="entry name" value="PdxH"/>
    <property type="match status" value="1"/>
</dbReference>
<dbReference type="InterPro" id="IPR019576">
    <property type="entry name" value="Pyridoxamine_oxidase_dimer_C"/>
</dbReference>
<comment type="catalytic activity">
    <reaction evidence="7">
        <text>pyridoxine 5'-phosphate + O2 = pyridoxal 5'-phosphate + H2O2</text>
        <dbReference type="Rhea" id="RHEA:15149"/>
        <dbReference type="ChEBI" id="CHEBI:15379"/>
        <dbReference type="ChEBI" id="CHEBI:16240"/>
        <dbReference type="ChEBI" id="CHEBI:58589"/>
        <dbReference type="ChEBI" id="CHEBI:597326"/>
        <dbReference type="EC" id="1.4.3.5"/>
    </reaction>
</comment>
<name>A0A7X1KC11_9SPHN</name>
<feature type="binding site" evidence="7 8">
    <location>
        <position position="201"/>
    </location>
    <ligand>
        <name>FMN</name>
        <dbReference type="ChEBI" id="CHEBI:58210"/>
    </ligand>
</feature>
<dbReference type="GO" id="GO:0010181">
    <property type="term" value="F:FMN binding"/>
    <property type="evidence" value="ECO:0007669"/>
    <property type="project" value="UniProtKB-UniRule"/>
</dbReference>
<evidence type="ECO:0000256" key="7">
    <source>
        <dbReference type="HAMAP-Rule" id="MF_01629"/>
    </source>
</evidence>
<feature type="binding site" evidence="7">
    <location>
        <position position="133"/>
    </location>
    <ligand>
        <name>substrate</name>
    </ligand>
</feature>
<feature type="binding site" evidence="7 8">
    <location>
        <position position="111"/>
    </location>
    <ligand>
        <name>FMN</name>
        <dbReference type="ChEBI" id="CHEBI:58210"/>
    </ligand>
</feature>
<dbReference type="UniPathway" id="UPA01068">
    <property type="reaction ID" value="UER00304"/>
</dbReference>
<sequence length="221" mass="24618">MTRPGRQTLEPRQEFPVTTAAAATALPHGDPFALFDAWYREARGTEPNDSNAMALATATPDGIPSVRMVLLKGHGPDGFVFYTNSRSRKGGELLANPNAALLFHWKSLRRQIRIEGPVERVSEAEADAYFASRSRDSQLGAVASDQSAPLDSRDTFTARFAAAEARFAAGPVERPAHWFGFRLAPRAIEFWQDREHRLHDRRRYVRDPAAPDGWASTLLYP</sequence>
<dbReference type="PANTHER" id="PTHR10851">
    <property type="entry name" value="PYRIDOXINE-5-PHOSPHATE OXIDASE"/>
    <property type="match status" value="1"/>
</dbReference>
<feature type="binding site" evidence="7 8">
    <location>
        <position position="89"/>
    </location>
    <ligand>
        <name>FMN</name>
        <dbReference type="ChEBI" id="CHEBI:58210"/>
    </ligand>
</feature>
<comment type="similarity">
    <text evidence="1 7">Belongs to the pyridoxamine 5'-phosphate oxidase family.</text>
</comment>
<evidence type="ECO:0000259" key="10">
    <source>
        <dbReference type="Pfam" id="PF10590"/>
    </source>
</evidence>
<comment type="pathway">
    <text evidence="7">Cofactor metabolism; pyridoxal 5'-phosphate salvage; pyridoxal 5'-phosphate from pyridoxine 5'-phosphate: step 1/1.</text>
</comment>
<dbReference type="GO" id="GO:0008615">
    <property type="term" value="P:pyridoxine biosynthetic process"/>
    <property type="evidence" value="ECO:0007669"/>
    <property type="project" value="UniProtKB-UniRule"/>
</dbReference>
<feature type="binding site" evidence="7">
    <location>
        <position position="72"/>
    </location>
    <ligand>
        <name>substrate</name>
    </ligand>
</feature>
<keyword evidence="12" id="KW-1185">Reference proteome</keyword>
<gene>
    <name evidence="7 11" type="primary">pdxH</name>
    <name evidence="11" type="ORF">H7F49_08635</name>
</gene>
<evidence type="ECO:0000256" key="8">
    <source>
        <dbReference type="PIRSR" id="PIRSR000190-2"/>
    </source>
</evidence>
<accession>A0A7X1KC11</accession>
<keyword evidence="5 7" id="KW-0560">Oxidoreductase</keyword>
<dbReference type="NCBIfam" id="TIGR00558">
    <property type="entry name" value="pdxH"/>
    <property type="match status" value="1"/>
</dbReference>
<dbReference type="PANTHER" id="PTHR10851:SF0">
    <property type="entry name" value="PYRIDOXINE-5'-PHOSPHATE OXIDASE"/>
    <property type="match status" value="1"/>
</dbReference>
<feature type="domain" description="Pyridoxine 5'-phosphate oxidase dimerisation C-terminal" evidence="10">
    <location>
        <begin position="178"/>
        <end position="221"/>
    </location>
</feature>
<organism evidence="11 12">
    <name type="scientific">Novosphingobium aerophilum</name>
    <dbReference type="NCBI Taxonomy" id="2839843"/>
    <lineage>
        <taxon>Bacteria</taxon>
        <taxon>Pseudomonadati</taxon>
        <taxon>Pseudomonadota</taxon>
        <taxon>Alphaproteobacteria</taxon>
        <taxon>Sphingomonadales</taxon>
        <taxon>Sphingomonadaceae</taxon>
        <taxon>Novosphingobium</taxon>
    </lineage>
</organism>
<feature type="binding site" evidence="7 8">
    <location>
        <begin position="146"/>
        <end position="147"/>
    </location>
    <ligand>
        <name>FMN</name>
        <dbReference type="ChEBI" id="CHEBI:58210"/>
    </ligand>
</feature>
<feature type="binding site" evidence="7 8">
    <location>
        <begin position="67"/>
        <end position="72"/>
    </location>
    <ligand>
        <name>FMN</name>
        <dbReference type="ChEBI" id="CHEBI:58210"/>
    </ligand>
</feature>
<reference evidence="11 12" key="1">
    <citation type="submission" date="2020-08" db="EMBL/GenBank/DDBJ databases">
        <title>The genome sequence of Novosphingobium flavum 4Y4.</title>
        <authorList>
            <person name="Liu Y."/>
        </authorList>
    </citation>
    <scope>NUCLEOTIDE SEQUENCE [LARGE SCALE GENOMIC DNA]</scope>
    <source>
        <strain evidence="11 12">4Y4</strain>
    </source>
</reference>
<evidence type="ECO:0000256" key="6">
    <source>
        <dbReference type="ARBA" id="ARBA00023096"/>
    </source>
</evidence>
<dbReference type="EMBL" id="JACLAU010000010">
    <property type="protein sequence ID" value="MBC2651768.1"/>
    <property type="molecule type" value="Genomic_DNA"/>
</dbReference>
<dbReference type="Pfam" id="PF01243">
    <property type="entry name" value="PNPOx_N"/>
    <property type="match status" value="1"/>
</dbReference>
<dbReference type="InterPro" id="IPR012349">
    <property type="entry name" value="Split_barrel_FMN-bd"/>
</dbReference>
<dbReference type="GO" id="GO:0004733">
    <property type="term" value="F:pyridoxamine phosphate oxidase activity"/>
    <property type="evidence" value="ECO:0007669"/>
    <property type="project" value="UniProtKB-UniRule"/>
</dbReference>
<dbReference type="PROSITE" id="PS01064">
    <property type="entry name" value="PYRIDOX_OXIDASE"/>
    <property type="match status" value="1"/>
</dbReference>
<dbReference type="NCBIfam" id="NF004231">
    <property type="entry name" value="PRK05679.1"/>
    <property type="match status" value="1"/>
</dbReference>
<evidence type="ECO:0000256" key="4">
    <source>
        <dbReference type="ARBA" id="ARBA00022643"/>
    </source>
</evidence>
<dbReference type="InterPro" id="IPR011576">
    <property type="entry name" value="Pyridox_Oxase_N"/>
</dbReference>
<evidence type="ECO:0000313" key="12">
    <source>
        <dbReference type="Proteomes" id="UP000520156"/>
    </source>
</evidence>
<comment type="catalytic activity">
    <reaction evidence="7">
        <text>pyridoxamine 5'-phosphate + O2 + H2O = pyridoxal 5'-phosphate + H2O2 + NH4(+)</text>
        <dbReference type="Rhea" id="RHEA:15817"/>
        <dbReference type="ChEBI" id="CHEBI:15377"/>
        <dbReference type="ChEBI" id="CHEBI:15379"/>
        <dbReference type="ChEBI" id="CHEBI:16240"/>
        <dbReference type="ChEBI" id="CHEBI:28938"/>
        <dbReference type="ChEBI" id="CHEBI:58451"/>
        <dbReference type="ChEBI" id="CHEBI:597326"/>
        <dbReference type="EC" id="1.4.3.5"/>
    </reaction>
</comment>
<dbReference type="InterPro" id="IPR000659">
    <property type="entry name" value="Pyridox_Oxase"/>
</dbReference>
<feature type="binding site" evidence="7">
    <location>
        <begin position="197"/>
        <end position="199"/>
    </location>
    <ligand>
        <name>substrate</name>
    </ligand>
</feature>
<comment type="caution">
    <text evidence="11">The sequence shown here is derived from an EMBL/GenBank/DDBJ whole genome shotgun (WGS) entry which is preliminary data.</text>
</comment>
<dbReference type="PIRSF" id="PIRSF000190">
    <property type="entry name" value="Pyd_amn-ph_oxd"/>
    <property type="match status" value="1"/>
</dbReference>
<keyword evidence="3 7" id="KW-0285">Flavoprotein</keyword>
<dbReference type="Pfam" id="PF10590">
    <property type="entry name" value="PNP_phzG_C"/>
    <property type="match status" value="1"/>
</dbReference>
<dbReference type="Gene3D" id="2.30.110.10">
    <property type="entry name" value="Electron Transport, Fmn-binding Protein, Chain A"/>
    <property type="match status" value="1"/>
</dbReference>
<evidence type="ECO:0000259" key="9">
    <source>
        <dbReference type="Pfam" id="PF01243"/>
    </source>
</evidence>
<proteinExistence type="inferred from homology"/>
<feature type="binding site" evidence="7">
    <location>
        <position position="129"/>
    </location>
    <ligand>
        <name>substrate</name>
    </ligand>
</feature>
<feature type="binding site" evidence="7 8">
    <location>
        <position position="191"/>
    </location>
    <ligand>
        <name>FMN</name>
        <dbReference type="ChEBI" id="CHEBI:58210"/>
    </ligand>
</feature>
<evidence type="ECO:0000256" key="2">
    <source>
        <dbReference type="ARBA" id="ARBA00011738"/>
    </source>
</evidence>
<evidence type="ECO:0000256" key="1">
    <source>
        <dbReference type="ARBA" id="ARBA00007301"/>
    </source>
</evidence>
<protein>
    <recommendedName>
        <fullName evidence="7">Pyridoxine/pyridoxamine 5'-phosphate oxidase</fullName>
        <ecNumber evidence="7">1.4.3.5</ecNumber>
    </recommendedName>
    <alternativeName>
        <fullName evidence="7">PNP/PMP oxidase</fullName>
        <shortName evidence="7">PNPOx</shortName>
    </alternativeName>
    <alternativeName>
        <fullName evidence="7">Pyridoxal 5'-phosphate synthase</fullName>
    </alternativeName>
</protein>
<feature type="binding site" evidence="7 8">
    <location>
        <begin position="82"/>
        <end position="83"/>
    </location>
    <ligand>
        <name>FMN</name>
        <dbReference type="ChEBI" id="CHEBI:58210"/>
    </ligand>
</feature>
<feature type="binding site" evidence="7">
    <location>
        <position position="137"/>
    </location>
    <ligand>
        <name>substrate</name>
    </ligand>
</feature>
<keyword evidence="4 7" id="KW-0288">FMN</keyword>
<comment type="subunit">
    <text evidence="2 7">Homodimer.</text>
</comment>
<dbReference type="InterPro" id="IPR019740">
    <property type="entry name" value="Pyridox_Oxase_CS"/>
</dbReference>
<dbReference type="SUPFAM" id="SSF50475">
    <property type="entry name" value="FMN-binding split barrel"/>
    <property type="match status" value="1"/>
</dbReference>
<dbReference type="EC" id="1.4.3.5" evidence="7"/>
<evidence type="ECO:0000256" key="3">
    <source>
        <dbReference type="ARBA" id="ARBA00022630"/>
    </source>
</evidence>
<comment type="pathway">
    <text evidence="7">Cofactor metabolism; pyridoxal 5'-phosphate salvage; pyridoxal 5'-phosphate from pyridoxamine 5'-phosphate: step 1/1.</text>
</comment>
<evidence type="ECO:0000313" key="11">
    <source>
        <dbReference type="EMBL" id="MBC2651768.1"/>
    </source>
</evidence>
<dbReference type="FunFam" id="2.30.110.10:FF:000020">
    <property type="entry name" value="PNPO isoform 11"/>
    <property type="match status" value="1"/>
</dbReference>
<feature type="domain" description="Pyridoxamine 5'-phosphate oxidase N-terminal" evidence="9">
    <location>
        <begin position="48"/>
        <end position="164"/>
    </location>
</feature>
<dbReference type="Proteomes" id="UP000520156">
    <property type="component" value="Unassembled WGS sequence"/>
</dbReference>